<dbReference type="CDD" id="cd07971">
    <property type="entry name" value="OBF_DNA_ligase_LigD"/>
    <property type="match status" value="1"/>
</dbReference>
<sequence>MDCVPEAPFPPMLATAGPLPRGPEWRYELKWDGVRAVADLSGGRTRLYARTGPEITVAYPELAGLARALGSRDAVLDGEVAVLDARGRPSFRDLAERMHVRDPARAAKLVLTFPVTFLIFDVLRLDGVDVCDRPYDERRALLEGLALGGDSWVVPPAFDDGPGTVAAAREYELEGVVAKRRTGLYRPGTRSPDWIKVKLERTGDFVVGGYRPGARALGALLVGVPHSDGLHFRGRVGGGISNASERNLLAVLKPLVVPGSPFAGSIPREDSRGAYWVRPEIVVEVKFSERTPDLRLRFPRFLRRRSDKEPHEVIDE</sequence>
<name>A0A8J3YVK1_9ACTN</name>
<evidence type="ECO:0000313" key="6">
    <source>
        <dbReference type="EMBL" id="GIJ52366.1"/>
    </source>
</evidence>
<dbReference type="Pfam" id="PF01068">
    <property type="entry name" value="DNA_ligase_A_M"/>
    <property type="match status" value="1"/>
</dbReference>
<dbReference type="Pfam" id="PF04679">
    <property type="entry name" value="DNA_ligase_A_C"/>
    <property type="match status" value="1"/>
</dbReference>
<dbReference type="PANTHER" id="PTHR45674">
    <property type="entry name" value="DNA LIGASE 1/3 FAMILY MEMBER"/>
    <property type="match status" value="1"/>
</dbReference>
<dbReference type="InterPro" id="IPR014146">
    <property type="entry name" value="LigD_ligase_dom"/>
</dbReference>
<dbReference type="Gene3D" id="2.40.50.140">
    <property type="entry name" value="Nucleic acid-binding proteins"/>
    <property type="match status" value="1"/>
</dbReference>
<dbReference type="InterPro" id="IPR012340">
    <property type="entry name" value="NA-bd_OB-fold"/>
</dbReference>
<dbReference type="InterPro" id="IPR012309">
    <property type="entry name" value="DNA_ligase_ATP-dep_C"/>
</dbReference>
<dbReference type="InterPro" id="IPR050191">
    <property type="entry name" value="ATP-dep_DNA_ligase"/>
</dbReference>
<dbReference type="Gene3D" id="3.30.1490.70">
    <property type="match status" value="1"/>
</dbReference>
<accession>A0A8J3YVK1</accession>
<evidence type="ECO:0000256" key="1">
    <source>
        <dbReference type="ARBA" id="ARBA00007572"/>
    </source>
</evidence>
<dbReference type="InterPro" id="IPR012310">
    <property type="entry name" value="DNA_ligase_ATP-dep_cent"/>
</dbReference>
<evidence type="ECO:0000256" key="4">
    <source>
        <dbReference type="ARBA" id="ARBA00034003"/>
    </source>
</evidence>
<organism evidence="6 7">
    <name type="scientific">Virgisporangium aliadipatigenens</name>
    <dbReference type="NCBI Taxonomy" id="741659"/>
    <lineage>
        <taxon>Bacteria</taxon>
        <taxon>Bacillati</taxon>
        <taxon>Actinomycetota</taxon>
        <taxon>Actinomycetes</taxon>
        <taxon>Micromonosporales</taxon>
        <taxon>Micromonosporaceae</taxon>
        <taxon>Virgisporangium</taxon>
    </lineage>
</organism>
<dbReference type="AlphaFoldDB" id="A0A8J3YVK1"/>
<dbReference type="Proteomes" id="UP000619260">
    <property type="component" value="Unassembled WGS sequence"/>
</dbReference>
<dbReference type="PROSITE" id="PS50160">
    <property type="entry name" value="DNA_LIGASE_A3"/>
    <property type="match status" value="1"/>
</dbReference>
<comment type="catalytic activity">
    <reaction evidence="4">
        <text>ATP + (deoxyribonucleotide)n-3'-hydroxyl + 5'-phospho-(deoxyribonucleotide)m = (deoxyribonucleotide)n+m + AMP + diphosphate.</text>
        <dbReference type="EC" id="6.5.1.1"/>
    </reaction>
</comment>
<evidence type="ECO:0000259" key="5">
    <source>
        <dbReference type="PROSITE" id="PS50160"/>
    </source>
</evidence>
<dbReference type="SUPFAM" id="SSF56091">
    <property type="entry name" value="DNA ligase/mRNA capping enzyme, catalytic domain"/>
    <property type="match status" value="1"/>
</dbReference>
<dbReference type="GO" id="GO:0006281">
    <property type="term" value="P:DNA repair"/>
    <property type="evidence" value="ECO:0007669"/>
    <property type="project" value="InterPro"/>
</dbReference>
<evidence type="ECO:0000256" key="2">
    <source>
        <dbReference type="ARBA" id="ARBA00012727"/>
    </source>
</evidence>
<protein>
    <recommendedName>
        <fullName evidence="2">DNA ligase (ATP)</fullName>
        <ecNumber evidence="2">6.5.1.1</ecNumber>
    </recommendedName>
</protein>
<comment type="caution">
    <text evidence="6">The sequence shown here is derived from an EMBL/GenBank/DDBJ whole genome shotgun (WGS) entry which is preliminary data.</text>
</comment>
<evidence type="ECO:0000313" key="7">
    <source>
        <dbReference type="Proteomes" id="UP000619260"/>
    </source>
</evidence>
<dbReference type="EMBL" id="BOPF01000077">
    <property type="protein sequence ID" value="GIJ52366.1"/>
    <property type="molecule type" value="Genomic_DNA"/>
</dbReference>
<dbReference type="GO" id="GO:0006310">
    <property type="term" value="P:DNA recombination"/>
    <property type="evidence" value="ECO:0007669"/>
    <property type="project" value="InterPro"/>
</dbReference>
<keyword evidence="3 6" id="KW-0436">Ligase</keyword>
<gene>
    <name evidence="6" type="ORF">Val02_92520</name>
</gene>
<comment type="similarity">
    <text evidence="1">Belongs to the ATP-dependent DNA ligase family.</text>
</comment>
<dbReference type="GO" id="GO:0005524">
    <property type="term" value="F:ATP binding"/>
    <property type="evidence" value="ECO:0007669"/>
    <property type="project" value="InterPro"/>
</dbReference>
<dbReference type="EC" id="6.5.1.1" evidence="2"/>
<proteinExistence type="inferred from homology"/>
<dbReference type="CDD" id="cd07906">
    <property type="entry name" value="Adenylation_DNA_ligase_LigD_LigC"/>
    <property type="match status" value="1"/>
</dbReference>
<keyword evidence="7" id="KW-1185">Reference proteome</keyword>
<dbReference type="NCBIfam" id="TIGR02779">
    <property type="entry name" value="NHEJ_ligase_lig"/>
    <property type="match status" value="1"/>
</dbReference>
<dbReference type="Gene3D" id="3.30.470.30">
    <property type="entry name" value="DNA ligase/mRNA capping enzyme"/>
    <property type="match status" value="1"/>
</dbReference>
<dbReference type="PANTHER" id="PTHR45674:SF4">
    <property type="entry name" value="DNA LIGASE 1"/>
    <property type="match status" value="1"/>
</dbReference>
<dbReference type="GO" id="GO:0003910">
    <property type="term" value="F:DNA ligase (ATP) activity"/>
    <property type="evidence" value="ECO:0007669"/>
    <property type="project" value="UniProtKB-EC"/>
</dbReference>
<dbReference type="SUPFAM" id="SSF50249">
    <property type="entry name" value="Nucleic acid-binding proteins"/>
    <property type="match status" value="1"/>
</dbReference>
<evidence type="ECO:0000256" key="3">
    <source>
        <dbReference type="ARBA" id="ARBA00022598"/>
    </source>
</evidence>
<feature type="domain" description="ATP-dependent DNA ligase family profile" evidence="5">
    <location>
        <begin position="115"/>
        <end position="238"/>
    </location>
</feature>
<reference evidence="6" key="1">
    <citation type="submission" date="2021-01" db="EMBL/GenBank/DDBJ databases">
        <title>Whole genome shotgun sequence of Virgisporangium aliadipatigenens NBRC 105644.</title>
        <authorList>
            <person name="Komaki H."/>
            <person name="Tamura T."/>
        </authorList>
    </citation>
    <scope>NUCLEOTIDE SEQUENCE</scope>
    <source>
        <strain evidence="6">NBRC 105644</strain>
    </source>
</reference>